<reference evidence="1 2" key="1">
    <citation type="submission" date="2018-01" db="EMBL/GenBank/DDBJ databases">
        <authorList>
            <person name="Gaut B.S."/>
            <person name="Morton B.R."/>
            <person name="Clegg M.T."/>
            <person name="Duvall M.R."/>
        </authorList>
    </citation>
    <scope>NUCLEOTIDE SEQUENCE [LARGE SCALE GENOMIC DNA]</scope>
    <source>
        <strain evidence="1 2">HR-AV</strain>
    </source>
</reference>
<dbReference type="AlphaFoldDB" id="A0A2S4ZW86"/>
<gene>
    <name evidence="1" type="ORF">C3K47_19330</name>
</gene>
<accession>A0A2S4ZW86</accession>
<dbReference type="EMBL" id="PQVF01000031">
    <property type="protein sequence ID" value="POY34628.1"/>
    <property type="molecule type" value="Genomic_DNA"/>
</dbReference>
<name>A0A2S4ZW86_9SPHI</name>
<organism evidence="1 2">
    <name type="scientific">Solitalea longa</name>
    <dbReference type="NCBI Taxonomy" id="2079460"/>
    <lineage>
        <taxon>Bacteria</taxon>
        <taxon>Pseudomonadati</taxon>
        <taxon>Bacteroidota</taxon>
        <taxon>Sphingobacteriia</taxon>
        <taxon>Sphingobacteriales</taxon>
        <taxon>Sphingobacteriaceae</taxon>
        <taxon>Solitalea</taxon>
    </lineage>
</organism>
<dbReference type="Proteomes" id="UP000236893">
    <property type="component" value="Unassembled WGS sequence"/>
</dbReference>
<proteinExistence type="predicted"/>
<evidence type="ECO:0000313" key="1">
    <source>
        <dbReference type="EMBL" id="POY34628.1"/>
    </source>
</evidence>
<protein>
    <submittedName>
        <fullName evidence="1">Uncharacterized protein</fullName>
    </submittedName>
</protein>
<evidence type="ECO:0000313" key="2">
    <source>
        <dbReference type="Proteomes" id="UP000236893"/>
    </source>
</evidence>
<sequence length="102" mass="11691">MNLSCKDETALISQEYFNGTITKAYTYSHDCWIEGIDSLGKTHKIQMHGFTSVNDLAMSGDKLYKDSSSLDFRLKRNNYLYTFTWDCLTGGKLMKVDTLKLN</sequence>
<comment type="caution">
    <text evidence="1">The sequence shown here is derived from an EMBL/GenBank/DDBJ whole genome shotgun (WGS) entry which is preliminary data.</text>
</comment>
<keyword evidence="2" id="KW-1185">Reference proteome</keyword>